<feature type="domain" description="HAMP" evidence="13">
    <location>
        <begin position="186"/>
        <end position="237"/>
    </location>
</feature>
<dbReference type="InterPro" id="IPR004358">
    <property type="entry name" value="Sig_transdc_His_kin-like_C"/>
</dbReference>
<dbReference type="GeneID" id="66685904"/>
<dbReference type="SUPFAM" id="SSF55874">
    <property type="entry name" value="ATPase domain of HSP90 chaperone/DNA topoisomerase II/histidine kinase"/>
    <property type="match status" value="1"/>
</dbReference>
<dbReference type="PROSITE" id="PS50885">
    <property type="entry name" value="HAMP"/>
    <property type="match status" value="1"/>
</dbReference>
<evidence type="ECO:0000313" key="14">
    <source>
        <dbReference type="EMBL" id="OBP69534.1"/>
    </source>
</evidence>
<comment type="caution">
    <text evidence="14">The sequence shown here is derived from an EMBL/GenBank/DDBJ whole genome shotgun (WGS) entry which is preliminary data.</text>
</comment>
<evidence type="ECO:0000256" key="11">
    <source>
        <dbReference type="SAM" id="Phobius"/>
    </source>
</evidence>
<dbReference type="Gene3D" id="3.30.565.10">
    <property type="entry name" value="Histidine kinase-like ATPase, C-terminal domain"/>
    <property type="match status" value="1"/>
</dbReference>
<sequence length="447" mass="47435">MGNSIRFRLWLAATISILVALAIAGVGLRYLFELNVERRVVSELTVDLNDLIGATSFAADGRLSVQAALTDPRFSIPFSGHYWQVQDTGSGNLVRSRSLWDATLALPDHATNGELREIKEFKGPQGELTIAVERTIIDASGRSFRAVVAEDHQTVKEAVDGYVRDLAPALILLAIALMAAFFIQITVGLAPLETLRVSVRNVIAQRTARLEVAAPREVQPLADEINRLLDAQEKALARARSRATDLAHGLKTPLQVLSADIRALRKKGETGLADEIEKSAAAIRRHVERELARARLAPGVSGKASCLVADVAAGVIAVVKRTPSGKQLSFNMDVAEDATAPIDEGDLSEILGNLVENAARYAKSSVRVGASAAAGEVVITVTDDGPGIPDADREFALSRGVQLDSKGGSSGLGLAIVSDIVEAYGGRLAMANADPGLVVTISLPRHS</sequence>
<feature type="transmembrane region" description="Helical" evidence="11">
    <location>
        <begin position="7"/>
        <end position="32"/>
    </location>
</feature>
<evidence type="ECO:0000256" key="3">
    <source>
        <dbReference type="ARBA" id="ARBA00012438"/>
    </source>
</evidence>
<evidence type="ECO:0000256" key="8">
    <source>
        <dbReference type="ARBA" id="ARBA00022989"/>
    </source>
</evidence>
<keyword evidence="8 11" id="KW-1133">Transmembrane helix</keyword>
<feature type="transmembrane region" description="Helical" evidence="11">
    <location>
        <begin position="166"/>
        <end position="190"/>
    </location>
</feature>
<proteinExistence type="predicted"/>
<evidence type="ECO:0000256" key="7">
    <source>
        <dbReference type="ARBA" id="ARBA00022777"/>
    </source>
</evidence>
<name>A0A1A5HZT6_RHILI</name>
<dbReference type="EC" id="2.7.13.3" evidence="3"/>
<evidence type="ECO:0000313" key="15">
    <source>
        <dbReference type="Proteomes" id="UP000093748"/>
    </source>
</evidence>
<evidence type="ECO:0000259" key="12">
    <source>
        <dbReference type="PROSITE" id="PS50109"/>
    </source>
</evidence>
<protein>
    <recommendedName>
        <fullName evidence="3">histidine kinase</fullName>
        <ecNumber evidence="3">2.7.13.3</ecNumber>
    </recommendedName>
</protein>
<dbReference type="InterPro" id="IPR036890">
    <property type="entry name" value="HATPase_C_sf"/>
</dbReference>
<dbReference type="InterPro" id="IPR050428">
    <property type="entry name" value="TCS_sensor_his_kinase"/>
</dbReference>
<dbReference type="Proteomes" id="UP000093748">
    <property type="component" value="Unassembled WGS sequence"/>
</dbReference>
<dbReference type="InterPro" id="IPR005467">
    <property type="entry name" value="His_kinase_dom"/>
</dbReference>
<evidence type="ECO:0000256" key="9">
    <source>
        <dbReference type="ARBA" id="ARBA00023012"/>
    </source>
</evidence>
<dbReference type="PRINTS" id="PR00344">
    <property type="entry name" value="BCTRLSENSOR"/>
</dbReference>
<dbReference type="GO" id="GO:0005886">
    <property type="term" value="C:plasma membrane"/>
    <property type="evidence" value="ECO:0007669"/>
    <property type="project" value="TreeGrafter"/>
</dbReference>
<dbReference type="GO" id="GO:0000155">
    <property type="term" value="F:phosphorelay sensor kinase activity"/>
    <property type="evidence" value="ECO:0007669"/>
    <property type="project" value="InterPro"/>
</dbReference>
<reference evidence="15" key="1">
    <citation type="submission" date="2016-06" db="EMBL/GenBank/DDBJ databases">
        <title>NZP2037 Pacbio-Illumina hybrid assembly.</title>
        <authorList>
            <person name="Ramsay J.P."/>
        </authorList>
    </citation>
    <scope>NUCLEOTIDE SEQUENCE [LARGE SCALE GENOMIC DNA]</scope>
    <source>
        <strain evidence="15">R7ANS::ICEMlSym2042</strain>
    </source>
</reference>
<evidence type="ECO:0000256" key="5">
    <source>
        <dbReference type="ARBA" id="ARBA00022679"/>
    </source>
</evidence>
<evidence type="ECO:0000256" key="4">
    <source>
        <dbReference type="ARBA" id="ARBA00022553"/>
    </source>
</evidence>
<gene>
    <name evidence="14" type="ORF">BAE39_24550</name>
</gene>
<evidence type="ECO:0000256" key="1">
    <source>
        <dbReference type="ARBA" id="ARBA00000085"/>
    </source>
</evidence>
<keyword evidence="10 11" id="KW-0472">Membrane</keyword>
<dbReference type="PANTHER" id="PTHR45436:SF5">
    <property type="entry name" value="SENSOR HISTIDINE KINASE TRCS"/>
    <property type="match status" value="1"/>
</dbReference>
<comment type="catalytic activity">
    <reaction evidence="1">
        <text>ATP + protein L-histidine = ADP + protein N-phospho-L-histidine.</text>
        <dbReference type="EC" id="2.7.13.3"/>
    </reaction>
</comment>
<evidence type="ECO:0000256" key="10">
    <source>
        <dbReference type="ARBA" id="ARBA00023136"/>
    </source>
</evidence>
<evidence type="ECO:0000256" key="2">
    <source>
        <dbReference type="ARBA" id="ARBA00004370"/>
    </source>
</evidence>
<accession>A0A1A5HZT6</accession>
<dbReference type="InterPro" id="IPR036097">
    <property type="entry name" value="HisK_dim/P_sf"/>
</dbReference>
<organism evidence="14 15">
    <name type="scientific">Rhizobium loti</name>
    <name type="common">Mesorhizobium loti</name>
    <dbReference type="NCBI Taxonomy" id="381"/>
    <lineage>
        <taxon>Bacteria</taxon>
        <taxon>Pseudomonadati</taxon>
        <taxon>Pseudomonadota</taxon>
        <taxon>Alphaproteobacteria</taxon>
        <taxon>Hyphomicrobiales</taxon>
        <taxon>Phyllobacteriaceae</taxon>
        <taxon>Mesorhizobium</taxon>
    </lineage>
</organism>
<dbReference type="AlphaFoldDB" id="A0A1A5HZT6"/>
<dbReference type="SMART" id="SM00387">
    <property type="entry name" value="HATPase_c"/>
    <property type="match status" value="1"/>
</dbReference>
<keyword evidence="4" id="KW-0597">Phosphoprotein</keyword>
<dbReference type="Pfam" id="PF02518">
    <property type="entry name" value="HATPase_c"/>
    <property type="match status" value="1"/>
</dbReference>
<dbReference type="InterPro" id="IPR003660">
    <property type="entry name" value="HAMP_dom"/>
</dbReference>
<comment type="subcellular location">
    <subcellularLocation>
        <location evidence="2">Membrane</location>
    </subcellularLocation>
</comment>
<evidence type="ECO:0000259" key="13">
    <source>
        <dbReference type="PROSITE" id="PS50885"/>
    </source>
</evidence>
<keyword evidence="6 11" id="KW-0812">Transmembrane</keyword>
<dbReference type="RefSeq" id="WP_032928810.1">
    <property type="nucleotide sequence ID" value="NZ_LZTH01000023.1"/>
</dbReference>
<dbReference type="OrthoDB" id="9809567at2"/>
<dbReference type="InterPro" id="IPR003594">
    <property type="entry name" value="HATPase_dom"/>
</dbReference>
<dbReference type="EMBL" id="LZTJ01000034">
    <property type="protein sequence ID" value="OBP69534.1"/>
    <property type="molecule type" value="Genomic_DNA"/>
</dbReference>
<dbReference type="PANTHER" id="PTHR45436">
    <property type="entry name" value="SENSOR HISTIDINE KINASE YKOH"/>
    <property type="match status" value="1"/>
</dbReference>
<keyword evidence="9" id="KW-0902">Two-component regulatory system</keyword>
<dbReference type="PROSITE" id="PS50109">
    <property type="entry name" value="HIS_KIN"/>
    <property type="match status" value="1"/>
</dbReference>
<keyword evidence="7" id="KW-0418">Kinase</keyword>
<dbReference type="SUPFAM" id="SSF47384">
    <property type="entry name" value="Homodimeric domain of signal transducing histidine kinase"/>
    <property type="match status" value="1"/>
</dbReference>
<keyword evidence="5" id="KW-0808">Transferase</keyword>
<evidence type="ECO:0000256" key="6">
    <source>
        <dbReference type="ARBA" id="ARBA00022692"/>
    </source>
</evidence>
<dbReference type="Gene3D" id="1.10.287.130">
    <property type="match status" value="1"/>
</dbReference>
<feature type="domain" description="Histidine kinase" evidence="12">
    <location>
        <begin position="245"/>
        <end position="447"/>
    </location>
</feature>